<comment type="similarity">
    <text evidence="2">Belongs to the peptidase S54 family.</text>
</comment>
<sequence length="388" mass="43190">MYTRFASKSTTPPSSAKRPPAGKQKISSLTEKRQADAARKASQLLNRLTKASKKTSQDAPKVSPSENVLPASTTINPTETEILPAEVEAAEQTTIEIDEQEEAVRARIIKQRRKILWPGIWTVFAVAGTYGAFAYLDAKSNKAAVSGLEQQPDRIQLPPTWFLTPTVVRDGIAAGWKELDKLTIGIVVASVAIQLTRRSPLPFWENLIHVTGERKYTAFTYLFVHSNWGHLGQNMLALCWFLPGVVRYFDGDFFHTAAFFVSVPLITSYFQHFTFRMGAMQGIPLNMGSSGAIVAVFGAFCMVYPDEKMWWPSGLILRLDAKYWAGLFAFWQLAALVKTPSGGNRPAFIVHLLSLGLGASYVYFDGKNNIWRPLLSQFSKNDLITMSQ</sequence>
<feature type="compositionally biased region" description="Polar residues" evidence="7">
    <location>
        <begin position="1"/>
        <end position="14"/>
    </location>
</feature>
<feature type="transmembrane region" description="Helical" evidence="8">
    <location>
        <begin position="253"/>
        <end position="271"/>
    </location>
</feature>
<dbReference type="Proteomes" id="UP000800038">
    <property type="component" value="Unassembled WGS sequence"/>
</dbReference>
<evidence type="ECO:0000256" key="6">
    <source>
        <dbReference type="ARBA" id="ARBA00023136"/>
    </source>
</evidence>
<feature type="domain" description="Peptidase S54 rhomboid" evidence="9">
    <location>
        <begin position="215"/>
        <end position="365"/>
    </location>
</feature>
<organism evidence="10 11">
    <name type="scientific">Clathrospora elynae</name>
    <dbReference type="NCBI Taxonomy" id="706981"/>
    <lineage>
        <taxon>Eukaryota</taxon>
        <taxon>Fungi</taxon>
        <taxon>Dikarya</taxon>
        <taxon>Ascomycota</taxon>
        <taxon>Pezizomycotina</taxon>
        <taxon>Dothideomycetes</taxon>
        <taxon>Pleosporomycetidae</taxon>
        <taxon>Pleosporales</taxon>
        <taxon>Diademaceae</taxon>
        <taxon>Clathrospora</taxon>
    </lineage>
</organism>
<evidence type="ECO:0000256" key="1">
    <source>
        <dbReference type="ARBA" id="ARBA00004141"/>
    </source>
</evidence>
<evidence type="ECO:0000256" key="7">
    <source>
        <dbReference type="SAM" id="MobiDB-lite"/>
    </source>
</evidence>
<feature type="transmembrane region" description="Helical" evidence="8">
    <location>
        <begin position="115"/>
        <end position="136"/>
    </location>
</feature>
<evidence type="ECO:0000256" key="3">
    <source>
        <dbReference type="ARBA" id="ARBA00022692"/>
    </source>
</evidence>
<keyword evidence="5 8" id="KW-1133">Transmembrane helix</keyword>
<dbReference type="PANTHER" id="PTHR43731">
    <property type="entry name" value="RHOMBOID PROTEASE"/>
    <property type="match status" value="1"/>
</dbReference>
<dbReference type="Gene3D" id="1.20.1540.10">
    <property type="entry name" value="Rhomboid-like"/>
    <property type="match status" value="1"/>
</dbReference>
<dbReference type="GO" id="GO:0016020">
    <property type="term" value="C:membrane"/>
    <property type="evidence" value="ECO:0007669"/>
    <property type="project" value="UniProtKB-SubCell"/>
</dbReference>
<dbReference type="AlphaFoldDB" id="A0A6A5S3S0"/>
<evidence type="ECO:0000256" key="8">
    <source>
        <dbReference type="SAM" id="Phobius"/>
    </source>
</evidence>
<evidence type="ECO:0000313" key="11">
    <source>
        <dbReference type="Proteomes" id="UP000800038"/>
    </source>
</evidence>
<keyword evidence="6 8" id="KW-0472">Membrane</keyword>
<protein>
    <recommendedName>
        <fullName evidence="9">Peptidase S54 rhomboid domain-containing protein</fullName>
    </recommendedName>
</protein>
<dbReference type="InterPro" id="IPR035952">
    <property type="entry name" value="Rhomboid-like_sf"/>
</dbReference>
<proteinExistence type="inferred from homology"/>
<dbReference type="GO" id="GO:0004252">
    <property type="term" value="F:serine-type endopeptidase activity"/>
    <property type="evidence" value="ECO:0007669"/>
    <property type="project" value="InterPro"/>
</dbReference>
<comment type="subcellular location">
    <subcellularLocation>
        <location evidence="1">Membrane</location>
        <topology evidence="1">Multi-pass membrane protein</topology>
    </subcellularLocation>
</comment>
<feature type="region of interest" description="Disordered" evidence="7">
    <location>
        <begin position="1"/>
        <end position="75"/>
    </location>
</feature>
<evidence type="ECO:0000256" key="4">
    <source>
        <dbReference type="ARBA" id="ARBA00022801"/>
    </source>
</evidence>
<accession>A0A6A5S3S0</accession>
<dbReference type="Pfam" id="PF01694">
    <property type="entry name" value="Rhomboid"/>
    <property type="match status" value="1"/>
</dbReference>
<dbReference type="InterPro" id="IPR022764">
    <property type="entry name" value="Peptidase_S54_rhomboid_dom"/>
</dbReference>
<evidence type="ECO:0000256" key="5">
    <source>
        <dbReference type="ARBA" id="ARBA00022989"/>
    </source>
</evidence>
<gene>
    <name evidence="10" type="ORF">EJ02DRAFT_460504</name>
</gene>
<feature type="transmembrane region" description="Helical" evidence="8">
    <location>
        <begin position="346"/>
        <end position="364"/>
    </location>
</feature>
<reference evidence="10" key="1">
    <citation type="journal article" date="2020" name="Stud. Mycol.">
        <title>101 Dothideomycetes genomes: a test case for predicting lifestyles and emergence of pathogens.</title>
        <authorList>
            <person name="Haridas S."/>
            <person name="Albert R."/>
            <person name="Binder M."/>
            <person name="Bloem J."/>
            <person name="Labutti K."/>
            <person name="Salamov A."/>
            <person name="Andreopoulos B."/>
            <person name="Baker S."/>
            <person name="Barry K."/>
            <person name="Bills G."/>
            <person name="Bluhm B."/>
            <person name="Cannon C."/>
            <person name="Castanera R."/>
            <person name="Culley D."/>
            <person name="Daum C."/>
            <person name="Ezra D."/>
            <person name="Gonzalez J."/>
            <person name="Henrissat B."/>
            <person name="Kuo A."/>
            <person name="Liang C."/>
            <person name="Lipzen A."/>
            <person name="Lutzoni F."/>
            <person name="Magnuson J."/>
            <person name="Mondo S."/>
            <person name="Nolan M."/>
            <person name="Ohm R."/>
            <person name="Pangilinan J."/>
            <person name="Park H.-J."/>
            <person name="Ramirez L."/>
            <person name="Alfaro M."/>
            <person name="Sun H."/>
            <person name="Tritt A."/>
            <person name="Yoshinaga Y."/>
            <person name="Zwiers L.-H."/>
            <person name="Turgeon B."/>
            <person name="Goodwin S."/>
            <person name="Spatafora J."/>
            <person name="Crous P."/>
            <person name="Grigoriev I."/>
        </authorList>
    </citation>
    <scope>NUCLEOTIDE SEQUENCE</scope>
    <source>
        <strain evidence="10">CBS 161.51</strain>
    </source>
</reference>
<dbReference type="PANTHER" id="PTHR43731:SF14">
    <property type="entry name" value="PRESENILIN-ASSOCIATED RHOMBOID-LIKE PROTEIN, MITOCHONDRIAL"/>
    <property type="match status" value="1"/>
</dbReference>
<keyword evidence="4" id="KW-0378">Hydrolase</keyword>
<dbReference type="SUPFAM" id="SSF144091">
    <property type="entry name" value="Rhomboid-like"/>
    <property type="match status" value="1"/>
</dbReference>
<keyword evidence="11" id="KW-1185">Reference proteome</keyword>
<feature type="transmembrane region" description="Helical" evidence="8">
    <location>
        <begin position="283"/>
        <end position="303"/>
    </location>
</feature>
<evidence type="ECO:0000259" key="9">
    <source>
        <dbReference type="Pfam" id="PF01694"/>
    </source>
</evidence>
<name>A0A6A5S3S0_9PLEO</name>
<dbReference type="InterPro" id="IPR050925">
    <property type="entry name" value="Rhomboid_protease_S54"/>
</dbReference>
<dbReference type="OrthoDB" id="10260614at2759"/>
<feature type="compositionally biased region" description="Polar residues" evidence="7">
    <location>
        <begin position="64"/>
        <end position="75"/>
    </location>
</feature>
<evidence type="ECO:0000313" key="10">
    <source>
        <dbReference type="EMBL" id="KAF1935291.1"/>
    </source>
</evidence>
<evidence type="ECO:0000256" key="2">
    <source>
        <dbReference type="ARBA" id="ARBA00009045"/>
    </source>
</evidence>
<feature type="compositionally biased region" description="Basic and acidic residues" evidence="7">
    <location>
        <begin position="30"/>
        <end position="39"/>
    </location>
</feature>
<keyword evidence="3 8" id="KW-0812">Transmembrane</keyword>
<dbReference type="EMBL" id="ML976288">
    <property type="protein sequence ID" value="KAF1935291.1"/>
    <property type="molecule type" value="Genomic_DNA"/>
</dbReference>